<feature type="compositionally biased region" description="Polar residues" evidence="4">
    <location>
        <begin position="338"/>
        <end position="359"/>
    </location>
</feature>
<keyword evidence="7" id="KW-1185">Reference proteome</keyword>
<dbReference type="PANTHER" id="PTHR48032">
    <property type="entry name" value="RNA-BINDING PROTEIN MUSASHI HOMOLOG RBP6"/>
    <property type="match status" value="1"/>
</dbReference>
<dbReference type="Gramene" id="TraesCAD_scaffold_001362_01G000100.1">
    <property type="protein sequence ID" value="TraesCAD_scaffold_001362_01G000100.1"/>
    <property type="gene ID" value="TraesCAD_scaffold_001362_01G000100"/>
</dbReference>
<dbReference type="InterPro" id="IPR012677">
    <property type="entry name" value="Nucleotide-bd_a/b_plait_sf"/>
</dbReference>
<feature type="region of interest" description="Disordered" evidence="4">
    <location>
        <begin position="335"/>
        <end position="359"/>
    </location>
</feature>
<feature type="domain" description="RRM" evidence="5">
    <location>
        <begin position="136"/>
        <end position="215"/>
    </location>
</feature>
<dbReference type="GeneID" id="123105161"/>
<dbReference type="Gramene" id="TraesARI5A03G02776050.1">
    <property type="protein sequence ID" value="TraesARI5A03G02776050.1"/>
    <property type="gene ID" value="TraesARI5A03G02776050"/>
</dbReference>
<dbReference type="InterPro" id="IPR000504">
    <property type="entry name" value="RRM_dom"/>
</dbReference>
<dbReference type="Gramene" id="TraesCS5A03G0961600.1">
    <property type="protein sequence ID" value="TraesCS5A03G0961600.1.CDS"/>
    <property type="gene ID" value="TraesCS5A03G0961600"/>
</dbReference>
<dbReference type="Gramene" id="TraesPARA_EIv1.0_1535140.1">
    <property type="protein sequence ID" value="TraesPARA_EIv1.0_1535140.1.CDS"/>
    <property type="gene ID" value="TraesPARA_EIv1.0_1535140"/>
</dbReference>
<organism evidence="6">
    <name type="scientific">Triticum aestivum</name>
    <name type="common">Wheat</name>
    <dbReference type="NCBI Taxonomy" id="4565"/>
    <lineage>
        <taxon>Eukaryota</taxon>
        <taxon>Viridiplantae</taxon>
        <taxon>Streptophyta</taxon>
        <taxon>Embryophyta</taxon>
        <taxon>Tracheophyta</taxon>
        <taxon>Spermatophyta</taxon>
        <taxon>Magnoliopsida</taxon>
        <taxon>Liliopsida</taxon>
        <taxon>Poales</taxon>
        <taxon>Poaceae</taxon>
        <taxon>BOP clade</taxon>
        <taxon>Pooideae</taxon>
        <taxon>Triticodae</taxon>
        <taxon>Triticeae</taxon>
        <taxon>Triticinae</taxon>
        <taxon>Triticum</taxon>
    </lineage>
</organism>
<dbReference type="Pfam" id="PF00076">
    <property type="entry name" value="RRM_1"/>
    <property type="match status" value="2"/>
</dbReference>
<dbReference type="Proteomes" id="UP000019116">
    <property type="component" value="Chromosome 5A"/>
</dbReference>
<dbReference type="Gramene" id="TraesJUL5A03G02753050.1">
    <property type="protein sequence ID" value="TraesJUL5A03G02753050.1"/>
    <property type="gene ID" value="TraesJUL5A03G02753050"/>
</dbReference>
<accession>A0A3B6KN99</accession>
<dbReference type="Gramene" id="TraesROB_scaffold_029827_01G000100.1">
    <property type="protein sequence ID" value="TraesROB_scaffold_029827_01G000100.1"/>
    <property type="gene ID" value="TraesROB_scaffold_029827_01G000100"/>
</dbReference>
<dbReference type="KEGG" id="taes:123105161"/>
<dbReference type="Gramene" id="TraesJAG5A03G02735440.1">
    <property type="protein sequence ID" value="TraesJAG5A03G02735440.1"/>
    <property type="gene ID" value="TraesJAG5A03G02735440"/>
</dbReference>
<dbReference type="InterPro" id="IPR035979">
    <property type="entry name" value="RBD_domain_sf"/>
</dbReference>
<sequence length="359" mass="40635">MALETRKLYVGGLLPSAQQEELKEHFSRYGEVLCVRVVRDWESDQCRGFAFVEFADDEGPRAALHEKEKANHVFGGRTVDVKRARIRPMRYENDSSFYQHTSNHSPIQSPVHNQWYTQSSSNNSYVGNGHRSYDAKKVFVGGLRGNITKEHLQSYFEKFGTITDVVVIREGATQKSRGFGFITFDSEEAMAKVLESKFHDLNGTKVETKIAIPKDHSYYQDGRQYGPMIWDGNNSPIGYAGVYPPQMQYVINNHYMIPIPQYMYSPAGEYGYMMNGGGPLTRQGPLYTGYPTPVGYGYNYMNTNRFGAQIVDSRSGNKMIEDITEQQQVEQQQVDLPGTNNISKQETSGIDDQATVTTL</sequence>
<dbReference type="EnsemblPlants" id="TraesCS5A02G405300.1">
    <property type="protein sequence ID" value="TraesCS5A02G405300.1"/>
    <property type="gene ID" value="TraesCS5A02G405300"/>
</dbReference>
<evidence type="ECO:0000313" key="6">
    <source>
        <dbReference type="EnsemblPlants" id="TraesCS5A02G405300.1"/>
    </source>
</evidence>
<dbReference type="RefSeq" id="XP_044383101.1">
    <property type="nucleotide sequence ID" value="XM_044527166.1"/>
</dbReference>
<dbReference type="Gramene" id="TraesSTA5A03G02725050.1">
    <property type="protein sequence ID" value="TraesSTA5A03G02725050.1"/>
    <property type="gene ID" value="TraesSTA5A03G02725050"/>
</dbReference>
<dbReference type="Gene3D" id="3.30.70.330">
    <property type="match status" value="2"/>
</dbReference>
<dbReference type="AlphaFoldDB" id="A0A3B6KN99"/>
<protein>
    <recommendedName>
        <fullName evidence="5">RRM domain-containing protein</fullName>
    </recommendedName>
</protein>
<name>A0A3B6KN99_WHEAT</name>
<keyword evidence="1" id="KW-0677">Repeat</keyword>
<dbReference type="SMART" id="SM00360">
    <property type="entry name" value="RRM"/>
    <property type="match status" value="2"/>
</dbReference>
<gene>
    <name evidence="6" type="primary">LOC123105161</name>
</gene>
<dbReference type="OMA" id="GAWSHRS"/>
<dbReference type="SMR" id="A0A3B6KN99"/>
<dbReference type="Gramene" id="TraesNOR5A03G02757520.1">
    <property type="protein sequence ID" value="TraesNOR5A03G02757520.1"/>
    <property type="gene ID" value="TraesNOR5A03G02757520"/>
</dbReference>
<evidence type="ECO:0000256" key="1">
    <source>
        <dbReference type="ARBA" id="ARBA00022737"/>
    </source>
</evidence>
<dbReference type="PROSITE" id="PS50102">
    <property type="entry name" value="RRM"/>
    <property type="match status" value="2"/>
</dbReference>
<dbReference type="PANTHER" id="PTHR48032:SF12">
    <property type="entry name" value="RRM DOMAIN-CONTAINING PROTEIN"/>
    <property type="match status" value="1"/>
</dbReference>
<dbReference type="Gramene" id="TraesCLE_scaffold_002820_01G000100.1">
    <property type="protein sequence ID" value="TraesCLE_scaffold_002820_01G000100.1"/>
    <property type="gene ID" value="TraesCLE_scaffold_002820_01G000100"/>
</dbReference>
<reference evidence="6" key="2">
    <citation type="submission" date="2018-10" db="UniProtKB">
        <authorList>
            <consortium name="EnsemblPlants"/>
        </authorList>
    </citation>
    <scope>IDENTIFICATION</scope>
</reference>
<proteinExistence type="predicted"/>
<dbReference type="SUPFAM" id="SSF54928">
    <property type="entry name" value="RNA-binding domain, RBD"/>
    <property type="match status" value="2"/>
</dbReference>
<evidence type="ECO:0000256" key="2">
    <source>
        <dbReference type="ARBA" id="ARBA00022884"/>
    </source>
</evidence>
<keyword evidence="2 3" id="KW-0694">RNA-binding</keyword>
<dbReference type="Gramene" id="TraesKAR5A01G0362970.1">
    <property type="protein sequence ID" value="cds.TraesKAR5A01G0362970.1"/>
    <property type="gene ID" value="TraesKAR5A01G0362970"/>
</dbReference>
<evidence type="ECO:0000259" key="5">
    <source>
        <dbReference type="PROSITE" id="PS50102"/>
    </source>
</evidence>
<dbReference type="Gramene" id="TraesMAC5A03G02732200.1">
    <property type="protein sequence ID" value="TraesMAC5A03G02732200.1"/>
    <property type="gene ID" value="TraesMAC5A03G02732200"/>
</dbReference>
<dbReference type="STRING" id="4565.A0A3B6KN99"/>
<evidence type="ECO:0000256" key="4">
    <source>
        <dbReference type="SAM" id="MobiDB-lite"/>
    </source>
</evidence>
<dbReference type="Gramene" id="TraesCS5A02G405300.1">
    <property type="protein sequence ID" value="TraesCS5A02G405300.1"/>
    <property type="gene ID" value="TraesCS5A02G405300"/>
</dbReference>
<evidence type="ECO:0000256" key="3">
    <source>
        <dbReference type="PROSITE-ProRule" id="PRU00176"/>
    </source>
</evidence>
<reference evidence="6" key="1">
    <citation type="submission" date="2018-08" db="EMBL/GenBank/DDBJ databases">
        <authorList>
            <person name="Rossello M."/>
        </authorList>
    </citation>
    <scope>NUCLEOTIDE SEQUENCE [LARGE SCALE GENOMIC DNA]</scope>
    <source>
        <strain evidence="6">cv. Chinese Spring</strain>
    </source>
</reference>
<dbReference type="GO" id="GO:0003723">
    <property type="term" value="F:RNA binding"/>
    <property type="evidence" value="ECO:0007669"/>
    <property type="project" value="UniProtKB-UniRule"/>
</dbReference>
<dbReference type="Gramene" id="TraesSYM5A03G02763470.1">
    <property type="protein sequence ID" value="TraesSYM5A03G02763470.1"/>
    <property type="gene ID" value="TraesSYM5A03G02763470"/>
</dbReference>
<evidence type="ECO:0000313" key="7">
    <source>
        <dbReference type="Proteomes" id="UP000019116"/>
    </source>
</evidence>
<feature type="domain" description="RRM" evidence="5">
    <location>
        <begin position="6"/>
        <end position="86"/>
    </location>
</feature>
<dbReference type="Gramene" id="TraesWEE_scaffold_019235_01G000100.1">
    <property type="protein sequence ID" value="TraesWEE_scaffold_019235_01G000100.1"/>
    <property type="gene ID" value="TraesWEE_scaffold_019235_01G000100"/>
</dbReference>